<name>A0A098B2U9_DESHA</name>
<reference evidence="3 4" key="2">
    <citation type="submission" date="2015-12" db="EMBL/GenBank/DDBJ databases">
        <title>Draft Genome Sequence of Desulfitobacterium hafniense Strain DH, a Sulfate-reducing Bacterium Isolated from Paddy Soils.</title>
        <authorList>
            <person name="Bao P."/>
            <person name="Zhang X."/>
            <person name="Li G."/>
        </authorList>
    </citation>
    <scope>NUCLEOTIDE SEQUENCE [LARGE SCALE GENOMIC DNA]</scope>
    <source>
        <strain evidence="3 4">DH</strain>
    </source>
</reference>
<evidence type="ECO:0000256" key="1">
    <source>
        <dbReference type="SAM" id="Coils"/>
    </source>
</evidence>
<gene>
    <name evidence="3" type="ORF">AT727_18400</name>
    <name evidence="2" type="ORF">DPCES_2314</name>
</gene>
<protein>
    <submittedName>
        <fullName evidence="2">Uncharacterized protein</fullName>
    </submittedName>
</protein>
<dbReference type="PATRIC" id="fig|49338.4.peg.2490"/>
<evidence type="ECO:0000313" key="4">
    <source>
        <dbReference type="Proteomes" id="UP000054623"/>
    </source>
</evidence>
<evidence type="ECO:0000313" key="3">
    <source>
        <dbReference type="EMBL" id="KTE92678.1"/>
    </source>
</evidence>
<dbReference type="AlphaFoldDB" id="A0A098B2U9"/>
<dbReference type="EMBL" id="LK996017">
    <property type="protein sequence ID" value="CDX02201.1"/>
    <property type="molecule type" value="Genomic_DNA"/>
</dbReference>
<organism evidence="2">
    <name type="scientific">Desulfitobacterium hafniense</name>
    <name type="common">Desulfitobacterium frappieri</name>
    <dbReference type="NCBI Taxonomy" id="49338"/>
    <lineage>
        <taxon>Bacteria</taxon>
        <taxon>Bacillati</taxon>
        <taxon>Bacillota</taxon>
        <taxon>Clostridia</taxon>
        <taxon>Eubacteriales</taxon>
        <taxon>Desulfitobacteriaceae</taxon>
        <taxon>Desulfitobacterium</taxon>
    </lineage>
</organism>
<dbReference type="OrthoDB" id="1799171at2"/>
<dbReference type="Proteomes" id="UP000054623">
    <property type="component" value="Unassembled WGS sequence"/>
</dbReference>
<evidence type="ECO:0000313" key="2">
    <source>
        <dbReference type="EMBL" id="CDX02201.1"/>
    </source>
</evidence>
<dbReference type="EMBL" id="LOCK01000012">
    <property type="protein sequence ID" value="KTE92678.1"/>
    <property type="molecule type" value="Genomic_DNA"/>
</dbReference>
<keyword evidence="1" id="KW-0175">Coiled coil</keyword>
<reference evidence="2" key="1">
    <citation type="submission" date="2014-07" db="EMBL/GenBank/DDBJ databases">
        <authorList>
            <person name="Hornung V.Bastian."/>
        </authorList>
    </citation>
    <scope>NUCLEOTIDE SEQUENCE</scope>
    <source>
        <strain evidence="2">PCE-S</strain>
    </source>
</reference>
<feature type="coiled-coil region" evidence="1">
    <location>
        <begin position="7"/>
        <end position="34"/>
    </location>
</feature>
<dbReference type="RefSeq" id="WP_005812752.1">
    <property type="nucleotide sequence ID" value="NZ_CABKQQ010000042.1"/>
</dbReference>
<sequence length="66" mass="7777">MPRKDGNKPQKEELKKIELTLKNIQENEQFLAENAEELSPHQLKDVRKHLDAKKKFLTETDGTIKY</sequence>
<proteinExistence type="predicted"/>
<accession>A0A098B2U9</accession>